<name>A0A0L0SFG5_ALLM3</name>
<dbReference type="VEuPathDB" id="FungiDB:AMAG_06942"/>
<dbReference type="EMBL" id="GG745337">
    <property type="protein sequence ID" value="KNE61192.1"/>
    <property type="molecule type" value="Genomic_DNA"/>
</dbReference>
<feature type="region of interest" description="Disordered" evidence="1">
    <location>
        <begin position="103"/>
        <end position="136"/>
    </location>
</feature>
<reference evidence="2 3" key="1">
    <citation type="submission" date="2009-11" db="EMBL/GenBank/DDBJ databases">
        <title>Annotation of Allomyces macrogynus ATCC 38327.</title>
        <authorList>
            <consortium name="The Broad Institute Genome Sequencing Platform"/>
            <person name="Russ C."/>
            <person name="Cuomo C."/>
            <person name="Burger G."/>
            <person name="Gray M.W."/>
            <person name="Holland P.W.H."/>
            <person name="King N."/>
            <person name="Lang F.B.F."/>
            <person name="Roger A.J."/>
            <person name="Ruiz-Trillo I."/>
            <person name="Young S.K."/>
            <person name="Zeng Q."/>
            <person name="Gargeya S."/>
            <person name="Fitzgerald M."/>
            <person name="Haas B."/>
            <person name="Abouelleil A."/>
            <person name="Alvarado L."/>
            <person name="Arachchi H.M."/>
            <person name="Berlin A."/>
            <person name="Chapman S.B."/>
            <person name="Gearin G."/>
            <person name="Goldberg J."/>
            <person name="Griggs A."/>
            <person name="Gujja S."/>
            <person name="Hansen M."/>
            <person name="Heiman D."/>
            <person name="Howarth C."/>
            <person name="Larimer J."/>
            <person name="Lui A."/>
            <person name="MacDonald P.J.P."/>
            <person name="McCowen C."/>
            <person name="Montmayeur A."/>
            <person name="Murphy C."/>
            <person name="Neiman D."/>
            <person name="Pearson M."/>
            <person name="Priest M."/>
            <person name="Roberts A."/>
            <person name="Saif S."/>
            <person name="Shea T."/>
            <person name="Sisk P."/>
            <person name="Stolte C."/>
            <person name="Sykes S."/>
            <person name="Wortman J."/>
            <person name="Nusbaum C."/>
            <person name="Birren B."/>
        </authorList>
    </citation>
    <scope>NUCLEOTIDE SEQUENCE [LARGE SCALE GENOMIC DNA]</scope>
    <source>
        <strain evidence="2 3">ATCC 38327</strain>
    </source>
</reference>
<evidence type="ECO:0000313" key="3">
    <source>
        <dbReference type="Proteomes" id="UP000054350"/>
    </source>
</evidence>
<sequence length="136" mass="14929">MPTPERCAVVRNRTVAEYCAMQHSANEAKIDEALILAEVQIENLGIQLEHLRAQEARRNQVLVPVDIHVKRRPAAGTEGLMTRAAEQRRRDLERAQLRERARAQLAAARAGAEGSAANEDERGAGDAAVARNTTRG</sequence>
<evidence type="ECO:0000313" key="2">
    <source>
        <dbReference type="EMBL" id="KNE61192.1"/>
    </source>
</evidence>
<keyword evidence="3" id="KW-1185">Reference proteome</keyword>
<proteinExistence type="predicted"/>
<dbReference type="AlphaFoldDB" id="A0A0L0SFG5"/>
<dbReference type="Proteomes" id="UP000054350">
    <property type="component" value="Unassembled WGS sequence"/>
</dbReference>
<accession>A0A0L0SFG5</accession>
<dbReference type="OrthoDB" id="275715at2759"/>
<reference evidence="3" key="2">
    <citation type="submission" date="2009-11" db="EMBL/GenBank/DDBJ databases">
        <title>The Genome Sequence of Allomyces macrogynus strain ATCC 38327.</title>
        <authorList>
            <consortium name="The Broad Institute Genome Sequencing Platform"/>
            <person name="Russ C."/>
            <person name="Cuomo C."/>
            <person name="Shea T."/>
            <person name="Young S.K."/>
            <person name="Zeng Q."/>
            <person name="Koehrsen M."/>
            <person name="Haas B."/>
            <person name="Borodovsky M."/>
            <person name="Guigo R."/>
            <person name="Alvarado L."/>
            <person name="Berlin A."/>
            <person name="Borenstein D."/>
            <person name="Chen Z."/>
            <person name="Engels R."/>
            <person name="Freedman E."/>
            <person name="Gellesch M."/>
            <person name="Goldberg J."/>
            <person name="Griggs A."/>
            <person name="Gujja S."/>
            <person name="Heiman D."/>
            <person name="Hepburn T."/>
            <person name="Howarth C."/>
            <person name="Jen D."/>
            <person name="Larson L."/>
            <person name="Lewis B."/>
            <person name="Mehta T."/>
            <person name="Park D."/>
            <person name="Pearson M."/>
            <person name="Roberts A."/>
            <person name="Saif S."/>
            <person name="Shenoy N."/>
            <person name="Sisk P."/>
            <person name="Stolte C."/>
            <person name="Sykes S."/>
            <person name="Walk T."/>
            <person name="White J."/>
            <person name="Yandava C."/>
            <person name="Burger G."/>
            <person name="Gray M.W."/>
            <person name="Holland P.W.H."/>
            <person name="King N."/>
            <person name="Lang F.B.F."/>
            <person name="Roger A.J."/>
            <person name="Ruiz-Trillo I."/>
            <person name="Lander E."/>
            <person name="Nusbaum C."/>
        </authorList>
    </citation>
    <scope>NUCLEOTIDE SEQUENCE [LARGE SCALE GENOMIC DNA]</scope>
    <source>
        <strain evidence="3">ATCC 38327</strain>
    </source>
</reference>
<organism evidence="2 3">
    <name type="scientific">Allomyces macrogynus (strain ATCC 38327)</name>
    <name type="common">Allomyces javanicus var. macrogynus</name>
    <dbReference type="NCBI Taxonomy" id="578462"/>
    <lineage>
        <taxon>Eukaryota</taxon>
        <taxon>Fungi</taxon>
        <taxon>Fungi incertae sedis</taxon>
        <taxon>Blastocladiomycota</taxon>
        <taxon>Blastocladiomycetes</taxon>
        <taxon>Blastocladiales</taxon>
        <taxon>Blastocladiaceae</taxon>
        <taxon>Allomyces</taxon>
    </lineage>
</organism>
<gene>
    <name evidence="2" type="ORF">AMAG_06942</name>
</gene>
<evidence type="ECO:0000256" key="1">
    <source>
        <dbReference type="SAM" id="MobiDB-lite"/>
    </source>
</evidence>
<protein>
    <submittedName>
        <fullName evidence="2">Uncharacterized protein</fullName>
    </submittedName>
</protein>